<evidence type="ECO:0000256" key="3">
    <source>
        <dbReference type="ARBA" id="ARBA00022630"/>
    </source>
</evidence>
<dbReference type="CDD" id="cd06183">
    <property type="entry name" value="cyt_b5_reduct_like"/>
    <property type="match status" value="1"/>
</dbReference>
<organism evidence="9 10">
    <name type="scientific">Pneumocystis wakefieldiae</name>
    <dbReference type="NCBI Taxonomy" id="38082"/>
    <lineage>
        <taxon>Eukaryota</taxon>
        <taxon>Fungi</taxon>
        <taxon>Dikarya</taxon>
        <taxon>Ascomycota</taxon>
        <taxon>Taphrinomycotina</taxon>
        <taxon>Pneumocystomycetes</taxon>
        <taxon>Pneumocystaceae</taxon>
        <taxon>Pneumocystis</taxon>
    </lineage>
</organism>
<evidence type="ECO:0000313" key="10">
    <source>
        <dbReference type="Proteomes" id="UP000663699"/>
    </source>
</evidence>
<dbReference type="InterPro" id="IPR017927">
    <property type="entry name" value="FAD-bd_FR_type"/>
</dbReference>
<accession>A0A899G1C0</accession>
<evidence type="ECO:0000256" key="2">
    <source>
        <dbReference type="ARBA" id="ARBA00004123"/>
    </source>
</evidence>
<evidence type="ECO:0000256" key="5">
    <source>
        <dbReference type="ARBA" id="ARBA00023127"/>
    </source>
</evidence>
<dbReference type="GO" id="GO:0031573">
    <property type="term" value="P:mitotic intra-S DNA damage checkpoint signaling"/>
    <property type="evidence" value="ECO:0007669"/>
    <property type="project" value="TreeGrafter"/>
</dbReference>
<dbReference type="InterPro" id="IPR036915">
    <property type="entry name" value="Cyclin-like_sf"/>
</dbReference>
<dbReference type="GO" id="GO:0000723">
    <property type="term" value="P:telomere maintenance"/>
    <property type="evidence" value="ECO:0007669"/>
    <property type="project" value="TreeGrafter"/>
</dbReference>
<dbReference type="GO" id="GO:0000724">
    <property type="term" value="P:double-strand break repair via homologous recombination"/>
    <property type="evidence" value="ECO:0007669"/>
    <property type="project" value="TreeGrafter"/>
</dbReference>
<dbReference type="EMBL" id="CP054540">
    <property type="protein sequence ID" value="QSL65992.1"/>
    <property type="molecule type" value="Genomic_DNA"/>
</dbReference>
<dbReference type="SMART" id="SM00385">
    <property type="entry name" value="CYCLIN"/>
    <property type="match status" value="1"/>
</dbReference>
<dbReference type="PRINTS" id="PR00406">
    <property type="entry name" value="CYTB5RDTASE"/>
</dbReference>
<gene>
    <name evidence="9" type="ORF">MERGE_003129</name>
</gene>
<dbReference type="OrthoDB" id="340962at2759"/>
<feature type="domain" description="FAD-binding FR-type" evidence="8">
    <location>
        <begin position="661"/>
        <end position="760"/>
    </location>
</feature>
<sequence length="910" mass="104822">MSEYEHSTQATVWTFTADRLKELRASITAEACERIRQELEQDAVNTVSFLSPDEEWALVSYYATQMEGLSAYFEFSSYVKATAVTYLKRFYLRHSVMDYHPKLIMLTCLFLATKACDHYISLDQFVRSIPKVTSMVILENEFLVCRALSWDFYVWHAYRPLHGFVLDMQVVLPEHLVTVFGKLHDDAKILISKTLWTDLQFLHSPSRIALGCLMAVGSEIVQTYLQRKGMQDLLNTIQMISQEIIIKGKTVLDMEEVKEIDRRLFYCSDKVKKSRALYAKRQVEEEEESSMRKQPHIVSNDVDDGTHLLIACYKLHLMRFKTGISNISTFIRLVQSLERIGRICWLKLTPETVHFIVVPDHTGTQVWAILEAIDMYLIIRLLKSRQVTSIFRDYHIQSNTDNIINLEIRVDNLHKALKSSVNASEIILRLTKQDNFPMLSCSISLLGKSGSMSVVTHNIHVRVLSPLLQLSEPVVPEPDCHIILPPLSQLRYISERFRAISNKIILKANMSGEFQIGVVSDSCKIETKFNDLINPELDPNTVKDISKHPSQIRDKKSFVTMKVDAKDWLNLLQVHIVAKRVIACFCEGHALVLYVYIMEPEDENSAVLTYYISTYIENGLCKMFFSVSKRIKSISSCFGIFSVGLLYSYINSEKRDYLNKDFYSFCTIRDIRQISPSTNIYELEFDRPSKQYQNRPIQNVLLKNSDIQIQRYYTPIYISPTKVVLLVKFYEDGEVSRWIHRKCVGDRIELRGPFLEWEWNGNQWKNVLFISGGTGITPAYQLLSYIFQDGAQYMPKFHLIYANRNPDEILLKKELDNLQEKYSDNLKITYFVDSSPDNEILDKCLIRSINLHDITQAFSSLGCTDLDTIVLVCGTDGFVNYIAGPKDLYGGQGNLGGLLKKAKCLNVWKL</sequence>
<dbReference type="GO" id="GO:0006289">
    <property type="term" value="P:nucleotide-excision repair"/>
    <property type="evidence" value="ECO:0007669"/>
    <property type="project" value="TreeGrafter"/>
</dbReference>
<dbReference type="Pfam" id="PF16899">
    <property type="entry name" value="Cyclin_C_2"/>
    <property type="match status" value="1"/>
</dbReference>
<keyword evidence="5 7" id="KW-0195">Cyclin</keyword>
<dbReference type="InterPro" id="IPR031658">
    <property type="entry name" value="Cyclin_C_2"/>
</dbReference>
<dbReference type="GO" id="GO:0035861">
    <property type="term" value="C:site of double-strand break"/>
    <property type="evidence" value="ECO:0007669"/>
    <property type="project" value="TreeGrafter"/>
</dbReference>
<dbReference type="InterPro" id="IPR006671">
    <property type="entry name" value="Cyclin_N"/>
</dbReference>
<dbReference type="GO" id="GO:0033314">
    <property type="term" value="P:mitotic DNA replication checkpoint signaling"/>
    <property type="evidence" value="ECO:0007669"/>
    <property type="project" value="TreeGrafter"/>
</dbReference>
<dbReference type="Gene3D" id="3.70.10.10">
    <property type="match status" value="1"/>
</dbReference>
<keyword evidence="10" id="KW-1185">Reference proteome</keyword>
<comment type="subcellular location">
    <subcellularLocation>
        <location evidence="2">Nucleus</location>
    </subcellularLocation>
</comment>
<keyword evidence="4" id="KW-0274">FAD</keyword>
<proteinExistence type="inferred from homology"/>
<keyword evidence="3" id="KW-0285">Flavoprotein</keyword>
<dbReference type="Pfam" id="PF00970">
    <property type="entry name" value="FAD_binding_6"/>
    <property type="match status" value="1"/>
</dbReference>
<dbReference type="GO" id="GO:0030896">
    <property type="term" value="C:checkpoint clamp complex"/>
    <property type="evidence" value="ECO:0007669"/>
    <property type="project" value="InterPro"/>
</dbReference>
<dbReference type="InterPro" id="IPR001433">
    <property type="entry name" value="OxRdtase_FAD/NAD-bd"/>
</dbReference>
<dbReference type="Pfam" id="PF04005">
    <property type="entry name" value="Hus1"/>
    <property type="match status" value="1"/>
</dbReference>
<dbReference type="GO" id="GO:0016491">
    <property type="term" value="F:oxidoreductase activity"/>
    <property type="evidence" value="ECO:0007669"/>
    <property type="project" value="InterPro"/>
</dbReference>
<evidence type="ECO:0000259" key="8">
    <source>
        <dbReference type="PROSITE" id="PS51384"/>
    </source>
</evidence>
<dbReference type="InterPro" id="IPR007150">
    <property type="entry name" value="HUS1/Mec3"/>
</dbReference>
<name>A0A899G1C0_9ASCO</name>
<dbReference type="InterPro" id="IPR039261">
    <property type="entry name" value="FNR_nucleotide-bd"/>
</dbReference>
<dbReference type="PANTHER" id="PTHR12900:SF0">
    <property type="entry name" value="CHECKPOINT PROTEIN"/>
    <property type="match status" value="1"/>
</dbReference>
<evidence type="ECO:0000256" key="1">
    <source>
        <dbReference type="ARBA" id="ARBA00001974"/>
    </source>
</evidence>
<dbReference type="Proteomes" id="UP000663699">
    <property type="component" value="Chromosome 9"/>
</dbReference>
<dbReference type="Pfam" id="PF00134">
    <property type="entry name" value="Cyclin_N"/>
    <property type="match status" value="1"/>
</dbReference>
<evidence type="ECO:0000256" key="7">
    <source>
        <dbReference type="RuleBase" id="RU000383"/>
    </source>
</evidence>
<dbReference type="PANTHER" id="PTHR12900">
    <property type="entry name" value="MITOTIC AND DNA DAMAGE CHECKPOINT PROTEIN HUS1"/>
    <property type="match status" value="1"/>
</dbReference>
<evidence type="ECO:0000313" key="9">
    <source>
        <dbReference type="EMBL" id="QSL65992.1"/>
    </source>
</evidence>
<dbReference type="PROSITE" id="PS51384">
    <property type="entry name" value="FAD_FR"/>
    <property type="match status" value="1"/>
</dbReference>
<dbReference type="Gene3D" id="1.10.472.10">
    <property type="entry name" value="Cyclin-like"/>
    <property type="match status" value="2"/>
</dbReference>
<dbReference type="SUPFAM" id="SSF47954">
    <property type="entry name" value="Cyclin-like"/>
    <property type="match status" value="2"/>
</dbReference>
<dbReference type="InterPro" id="IPR008333">
    <property type="entry name" value="Cbr1-like_FAD-bd_dom"/>
</dbReference>
<reference evidence="9" key="1">
    <citation type="submission" date="2020-06" db="EMBL/GenBank/DDBJ databases">
        <title>Genomes of multiple members of Pneumocystis genus reveal paths to human pathogen Pneumocystis jirovecii.</title>
        <authorList>
            <person name="Cisse O.H."/>
            <person name="Ma L."/>
            <person name="Dekker J."/>
            <person name="Khil P."/>
            <person name="Jo J."/>
            <person name="Brenchley J."/>
            <person name="Blair R."/>
            <person name="Pahar B."/>
            <person name="Chabe M."/>
            <person name="Van Rompay K.A."/>
            <person name="Keesler R."/>
            <person name="Sukura A."/>
            <person name="Hirsch V."/>
            <person name="Kutty G."/>
            <person name="Liu Y."/>
            <person name="Peng L."/>
            <person name="Chen J."/>
            <person name="Song J."/>
            <person name="Weissenbacher-Lang C."/>
            <person name="Xu J."/>
            <person name="Upham N.S."/>
            <person name="Stajich J.E."/>
            <person name="Cuomo C.A."/>
            <person name="Cushion M.T."/>
            <person name="Kovacs J.A."/>
        </authorList>
    </citation>
    <scope>NUCLEOTIDE SEQUENCE</scope>
    <source>
        <strain evidence="9">2A</strain>
    </source>
</reference>
<dbReference type="CDD" id="cd20525">
    <property type="entry name" value="CYCLIN_CCNH_rpt2"/>
    <property type="match status" value="1"/>
</dbReference>
<dbReference type="Gene3D" id="2.40.30.10">
    <property type="entry name" value="Translation factors"/>
    <property type="match status" value="1"/>
</dbReference>
<dbReference type="SUPFAM" id="SSF52343">
    <property type="entry name" value="Ferredoxin reductase-like, C-terminal NADP-linked domain"/>
    <property type="match status" value="1"/>
</dbReference>
<protein>
    <recommendedName>
        <fullName evidence="8">FAD-binding FR-type domain-containing protein</fullName>
    </recommendedName>
</protein>
<dbReference type="AlphaFoldDB" id="A0A899G1C0"/>
<dbReference type="SUPFAM" id="SSF63380">
    <property type="entry name" value="Riboflavin synthase domain-like"/>
    <property type="match status" value="1"/>
</dbReference>
<dbReference type="InterPro" id="IPR013763">
    <property type="entry name" value="Cyclin-like_dom"/>
</dbReference>
<dbReference type="GO" id="GO:0044778">
    <property type="term" value="P:meiotic DNA integrity checkpoint signaling"/>
    <property type="evidence" value="ECO:0007669"/>
    <property type="project" value="TreeGrafter"/>
</dbReference>
<dbReference type="CDD" id="cd20524">
    <property type="entry name" value="CYCLIN_CCNH_rpt1"/>
    <property type="match status" value="1"/>
</dbReference>
<dbReference type="Gene3D" id="3.40.50.80">
    <property type="entry name" value="Nucleotide-binding domain of ferredoxin-NADP reductase (FNR) module"/>
    <property type="match status" value="1"/>
</dbReference>
<dbReference type="Pfam" id="PF00175">
    <property type="entry name" value="NAD_binding_1"/>
    <property type="match status" value="1"/>
</dbReference>
<evidence type="ECO:0000256" key="6">
    <source>
        <dbReference type="ARBA" id="ARBA00023242"/>
    </source>
</evidence>
<evidence type="ECO:0000256" key="4">
    <source>
        <dbReference type="ARBA" id="ARBA00022827"/>
    </source>
</evidence>
<comment type="similarity">
    <text evidence="7">Belongs to the cyclin family.</text>
</comment>
<keyword evidence="6" id="KW-0539">Nucleus</keyword>
<dbReference type="InterPro" id="IPR017938">
    <property type="entry name" value="Riboflavin_synthase-like_b-brl"/>
</dbReference>
<comment type="cofactor">
    <cofactor evidence="1">
        <name>FAD</name>
        <dbReference type="ChEBI" id="CHEBI:57692"/>
    </cofactor>
</comment>